<dbReference type="SUPFAM" id="SSF48256">
    <property type="entry name" value="Citrate synthase"/>
    <property type="match status" value="1"/>
</dbReference>
<reference evidence="11 14" key="2">
    <citation type="submission" date="2023-11" db="EMBL/GenBank/DDBJ databases">
        <title>MicrobeMod: A computational toolkit for identifying prokaryotic methylation and restriction-modification with nanopore sequencing.</title>
        <authorList>
            <person name="Crits-Christoph A."/>
            <person name="Kang S.C."/>
            <person name="Lee H."/>
            <person name="Ostrov N."/>
        </authorList>
    </citation>
    <scope>NUCLEOTIDE SEQUENCE [LARGE SCALE GENOMIC DNA]</scope>
    <source>
        <strain evidence="11 14">ATCC 29145</strain>
    </source>
</reference>
<dbReference type="Gene3D" id="1.10.230.10">
    <property type="entry name" value="Cytochrome P450-Terp, domain 2"/>
    <property type="match status" value="1"/>
</dbReference>
<dbReference type="NCBIfam" id="TIGR01798">
    <property type="entry name" value="cit_synth_I"/>
    <property type="match status" value="1"/>
</dbReference>
<dbReference type="KEGG" id="abf:AMK58_23665"/>
<name>A0A0P0EQY6_AZOBR</name>
<dbReference type="EMBL" id="CP032341">
    <property type="protein sequence ID" value="QCO12147.1"/>
    <property type="molecule type" value="Genomic_DNA"/>
</dbReference>
<evidence type="ECO:0000256" key="8">
    <source>
        <dbReference type="PIRSR" id="PIRSR001369-1"/>
    </source>
</evidence>
<evidence type="ECO:0000256" key="1">
    <source>
        <dbReference type="ARBA" id="ARBA00004751"/>
    </source>
</evidence>
<dbReference type="NCBIfam" id="NF004126">
    <property type="entry name" value="PRK05614.1"/>
    <property type="match status" value="1"/>
</dbReference>
<dbReference type="InterPro" id="IPR002020">
    <property type="entry name" value="Citrate_synthase"/>
</dbReference>
<dbReference type="InterPro" id="IPR010953">
    <property type="entry name" value="Citrate_synthase_typ-I"/>
</dbReference>
<accession>A0A0P0EQY6</accession>
<feature type="active site" evidence="8">
    <location>
        <position position="380"/>
    </location>
</feature>
<dbReference type="GO" id="GO:0036440">
    <property type="term" value="F:citrate synthase activity"/>
    <property type="evidence" value="ECO:0007669"/>
    <property type="project" value="UniProtKB-EC"/>
</dbReference>
<evidence type="ECO:0000256" key="5">
    <source>
        <dbReference type="ARBA" id="ARBA00049288"/>
    </source>
</evidence>
<feature type="active site" evidence="8">
    <location>
        <position position="322"/>
    </location>
</feature>
<dbReference type="EMBL" id="JAWXYC010000005">
    <property type="protein sequence ID" value="MDX5955452.1"/>
    <property type="molecule type" value="Genomic_DNA"/>
</dbReference>
<reference evidence="12 13" key="1">
    <citation type="submission" date="2018-09" db="EMBL/GenBank/DDBJ databases">
        <title>Whole genome based analysis of evolution and adaptive divergence in Indian and Brazilian strains of Azospirillum brasilense.</title>
        <authorList>
            <person name="Singh C."/>
            <person name="Tripathi A.K."/>
        </authorList>
    </citation>
    <scope>NUCLEOTIDE SEQUENCE [LARGE SCALE GENOMIC DNA]</scope>
    <source>
        <strain evidence="12 13">MTCC4038</strain>
        <plasmid evidence="12 13">p2</plasmid>
    </source>
</reference>
<keyword evidence="3 9" id="KW-0816">Tricarboxylic acid cycle</keyword>
<dbReference type="PANTHER" id="PTHR42871:SF1">
    <property type="entry name" value="CITRATE SYNTHASE"/>
    <property type="match status" value="1"/>
</dbReference>
<evidence type="ECO:0000256" key="4">
    <source>
        <dbReference type="ARBA" id="ARBA00022679"/>
    </source>
</evidence>
<dbReference type="Pfam" id="PF00285">
    <property type="entry name" value="Citrate_synt"/>
    <property type="match status" value="1"/>
</dbReference>
<keyword evidence="14" id="KW-1185">Reference proteome</keyword>
<geneLocation type="plasmid" evidence="12 13">
    <name>p2</name>
</geneLocation>
<dbReference type="Gene3D" id="1.10.580.10">
    <property type="entry name" value="Citrate Synthase, domain 1"/>
    <property type="match status" value="1"/>
</dbReference>
<dbReference type="InterPro" id="IPR024176">
    <property type="entry name" value="Citrate_synthase_bac-typ"/>
</dbReference>
<dbReference type="InterPro" id="IPR016143">
    <property type="entry name" value="Citrate_synth-like_sm_a-sub"/>
</dbReference>
<keyword evidence="12" id="KW-0012">Acyltransferase</keyword>
<keyword evidence="4 7" id="KW-0808">Transferase</keyword>
<dbReference type="AlphaFoldDB" id="A0A0P0EQY6"/>
<evidence type="ECO:0000313" key="12">
    <source>
        <dbReference type="EMBL" id="QCO12147.1"/>
    </source>
</evidence>
<comment type="similarity">
    <text evidence="2 7 10">Belongs to the citrate synthase family.</text>
</comment>
<evidence type="ECO:0000256" key="10">
    <source>
        <dbReference type="RuleBase" id="RU003406"/>
    </source>
</evidence>
<sequence length="446" mass="50240">MESSKGRPVWRGEVKQVGTITVTDDTTGKTVKLPLLEGETGPRAIDVRKLYAETGYFTFDPGFTSTASCESAITYIDGDEGILLHRGYAIQDLAENCDYLEVCHLLLRGELPNPQQKEDFERTITYHTMVHEQLSRFYSGFRRDAHPMAVMCGVTGALSAFYHDSTDILDPRQRMIAAHRLIAKMPTMAAMAYKYSVGQPFMYPRNDLSYAENFLYMTFGTPCEAWKVDPVLARAMDKIFILHADHEQNASTSTVRLAGSSHANPFACIASGIAALWGPAHGGANEAVLLMLEEIGSVERIPEFIKRAKDKNDPFRLMGFGHRVYKNYDPRAKIMRQTCYEVLDVMGIKDEPHLAIAMELEKIALEDPYFVEKKLYPNVDFYSGIILKAMGFPTSMFTVLFALARTVGWISQWQEMIEDPQQKIGRPRQLYTGNPGRAFVPLNKRG</sequence>
<evidence type="ECO:0000256" key="7">
    <source>
        <dbReference type="PIRNR" id="PIRNR001369"/>
    </source>
</evidence>
<dbReference type="GO" id="GO:0006099">
    <property type="term" value="P:tricarboxylic acid cycle"/>
    <property type="evidence" value="ECO:0007669"/>
    <property type="project" value="UniProtKB-UniRule"/>
</dbReference>
<evidence type="ECO:0000256" key="6">
    <source>
        <dbReference type="NCBIfam" id="TIGR01798"/>
    </source>
</evidence>
<dbReference type="InterPro" id="IPR019810">
    <property type="entry name" value="Citrate_synthase_AS"/>
</dbReference>
<dbReference type="InterPro" id="IPR036969">
    <property type="entry name" value="Citrate_synthase_sf"/>
</dbReference>
<dbReference type="InterPro" id="IPR016142">
    <property type="entry name" value="Citrate_synth-like_lrg_a-sub"/>
</dbReference>
<dbReference type="GeneID" id="56450759"/>
<dbReference type="PRINTS" id="PR00143">
    <property type="entry name" value="CITRTSNTHASE"/>
</dbReference>
<evidence type="ECO:0000313" key="14">
    <source>
        <dbReference type="Proteomes" id="UP001277471"/>
    </source>
</evidence>
<dbReference type="CDD" id="cd06114">
    <property type="entry name" value="EcCS_like"/>
    <property type="match status" value="1"/>
</dbReference>
<comment type="catalytic activity">
    <reaction evidence="5 9">
        <text>oxaloacetate + acetyl-CoA + H2O = citrate + CoA + H(+)</text>
        <dbReference type="Rhea" id="RHEA:16845"/>
        <dbReference type="ChEBI" id="CHEBI:15377"/>
        <dbReference type="ChEBI" id="CHEBI:15378"/>
        <dbReference type="ChEBI" id="CHEBI:16452"/>
        <dbReference type="ChEBI" id="CHEBI:16947"/>
        <dbReference type="ChEBI" id="CHEBI:57287"/>
        <dbReference type="ChEBI" id="CHEBI:57288"/>
        <dbReference type="EC" id="2.3.3.16"/>
    </reaction>
</comment>
<dbReference type="Proteomes" id="UP000298774">
    <property type="component" value="Plasmid p2"/>
</dbReference>
<protein>
    <recommendedName>
        <fullName evidence="6 7">Citrate synthase</fullName>
    </recommendedName>
</protein>
<evidence type="ECO:0000256" key="3">
    <source>
        <dbReference type="ARBA" id="ARBA00022532"/>
    </source>
</evidence>
<dbReference type="PIRSF" id="PIRSF001369">
    <property type="entry name" value="Citrate_synth"/>
    <property type="match status" value="1"/>
</dbReference>
<organism evidence="12 13">
    <name type="scientific">Azospirillum brasilense</name>
    <dbReference type="NCBI Taxonomy" id="192"/>
    <lineage>
        <taxon>Bacteria</taxon>
        <taxon>Pseudomonadati</taxon>
        <taxon>Pseudomonadota</taxon>
        <taxon>Alphaproteobacteria</taxon>
        <taxon>Rhodospirillales</taxon>
        <taxon>Azospirillaceae</taxon>
        <taxon>Azospirillum</taxon>
    </lineage>
</organism>
<evidence type="ECO:0000313" key="11">
    <source>
        <dbReference type="EMBL" id="MDX5955452.1"/>
    </source>
</evidence>
<gene>
    <name evidence="12" type="primary">gltA</name>
    <name evidence="12" type="ORF">D3868_24255</name>
    <name evidence="11" type="ORF">SIM66_30225</name>
</gene>
<dbReference type="PANTHER" id="PTHR42871">
    <property type="entry name" value="CITRATE SYNTHASE"/>
    <property type="match status" value="1"/>
</dbReference>
<keyword evidence="12" id="KW-0614">Plasmid</keyword>
<dbReference type="UniPathway" id="UPA00223">
    <property type="reaction ID" value="UER00717"/>
</dbReference>
<proteinExistence type="inferred from homology"/>
<dbReference type="Gene3D" id="2.20.28.60">
    <property type="match status" value="1"/>
</dbReference>
<evidence type="ECO:0000256" key="9">
    <source>
        <dbReference type="RuleBase" id="RU003370"/>
    </source>
</evidence>
<dbReference type="RefSeq" id="WP_059399524.1">
    <property type="nucleotide sequence ID" value="NZ_CP012916.1"/>
</dbReference>
<dbReference type="FunFam" id="1.10.230.10:FF:000002">
    <property type="entry name" value="Citrate synthase"/>
    <property type="match status" value="1"/>
</dbReference>
<dbReference type="GO" id="GO:0005737">
    <property type="term" value="C:cytoplasm"/>
    <property type="evidence" value="ECO:0007669"/>
    <property type="project" value="InterPro"/>
</dbReference>
<evidence type="ECO:0000256" key="2">
    <source>
        <dbReference type="ARBA" id="ARBA00010566"/>
    </source>
</evidence>
<comment type="pathway">
    <text evidence="1 9">Carbohydrate metabolism; tricarboxylic acid cycle; isocitrate from oxaloacetate: step 1/2.</text>
</comment>
<dbReference type="PROSITE" id="PS00480">
    <property type="entry name" value="CITRATE_SYNTHASE"/>
    <property type="match status" value="1"/>
</dbReference>
<evidence type="ECO:0000313" key="13">
    <source>
        <dbReference type="Proteomes" id="UP000298774"/>
    </source>
</evidence>
<dbReference type="Proteomes" id="UP001277471">
    <property type="component" value="Unassembled WGS sequence"/>
</dbReference>